<sequence length="431" mass="44867">MKNICEASGTGGVDGASVRGLMKALACACVVAAGGATPLVGAVTYSGATYWNTPSGPGALAATCSVTLPDEQPLTVPRTLVVGNDVPNGIEIFSWGYGEWSSDVVLSCVGSGIAGPSTAIAGFNPQITFQMLNASGGPGVALNNPGLRLNIWIRPDISSTPCNSSGCSVTDNNYTLYGQLSGSTGFINAGQDKLLNGYANSPSYVYQMINAPVVPGIGRFYPTITGRYSIRVSIVKVGNVNYGPLSVSGLLPGFSVNGTWVRSLFQGSGITIAPPACRLKTTDYTIPMGRWAADAIKYVGTPVYGSQVPVNLPLECSGKVNHVRFRFEDTGTSLSGNKNISLYDTAGGNKIDGLEIELFYNGTKVNVDNTTVIDTGSHGATKASPASLPLYDSVSTAGFYARYVQNTAVTRTGANFTGPVTGKVNMYVTYD</sequence>
<dbReference type="AlphaFoldDB" id="A0A9Q9MY53"/>
<dbReference type="EMBL" id="CP145163">
    <property type="protein sequence ID" value="WWC11447.1"/>
    <property type="molecule type" value="Genomic_DNA"/>
</dbReference>
<dbReference type="GO" id="GO:0007155">
    <property type="term" value="P:cell adhesion"/>
    <property type="evidence" value="ECO:0007669"/>
    <property type="project" value="InterPro"/>
</dbReference>
<feature type="domain" description="Fimbrial-type adhesion" evidence="1">
    <location>
        <begin position="271"/>
        <end position="430"/>
    </location>
</feature>
<evidence type="ECO:0000313" key="2">
    <source>
        <dbReference type="EMBL" id="UXE37871.1"/>
    </source>
</evidence>
<evidence type="ECO:0000313" key="3">
    <source>
        <dbReference type="EMBL" id="WWC11447.1"/>
    </source>
</evidence>
<dbReference type="Pfam" id="PF00419">
    <property type="entry name" value="Fimbrial"/>
    <property type="match status" value="1"/>
</dbReference>
<proteinExistence type="predicted"/>
<dbReference type="EMBL" id="CP104450">
    <property type="protein sequence ID" value="UXE37871.1"/>
    <property type="molecule type" value="Genomic_DNA"/>
</dbReference>
<accession>A0A9Q9MY53</accession>
<name>A0A9Q9MY53_RAOOR</name>
<evidence type="ECO:0000313" key="5">
    <source>
        <dbReference type="Proteomes" id="UP001350972"/>
    </source>
</evidence>
<gene>
    <name evidence="3" type="ORF">LM286_24680</name>
    <name evidence="2" type="ORF">N2J37_25815</name>
</gene>
<dbReference type="InterPro" id="IPR000259">
    <property type="entry name" value="Adhesion_dom_fimbrial"/>
</dbReference>
<dbReference type="InterPro" id="IPR008966">
    <property type="entry name" value="Adhesion_dom_sf"/>
</dbReference>
<dbReference type="Proteomes" id="UP001350972">
    <property type="component" value="Chromosome"/>
</dbReference>
<evidence type="ECO:0000313" key="4">
    <source>
        <dbReference type="Proteomes" id="UP001064206"/>
    </source>
</evidence>
<dbReference type="RefSeq" id="WP_004856649.1">
    <property type="nucleotide sequence ID" value="NZ_CABDWD010000002.1"/>
</dbReference>
<dbReference type="InterPro" id="IPR036937">
    <property type="entry name" value="Adhesion_dom_fimbrial_sf"/>
</dbReference>
<keyword evidence="5" id="KW-1185">Reference proteome</keyword>
<organism evidence="2 4">
    <name type="scientific">Raoultella ornithinolytica</name>
    <name type="common">Klebsiella ornithinolytica</name>
    <dbReference type="NCBI Taxonomy" id="54291"/>
    <lineage>
        <taxon>Bacteria</taxon>
        <taxon>Pseudomonadati</taxon>
        <taxon>Pseudomonadota</taxon>
        <taxon>Gammaproteobacteria</taxon>
        <taxon>Enterobacterales</taxon>
        <taxon>Enterobacteriaceae</taxon>
        <taxon>Klebsiella/Raoultella group</taxon>
        <taxon>Raoultella</taxon>
    </lineage>
</organism>
<reference evidence="2" key="1">
    <citation type="submission" date="2022-09" db="EMBL/GenBank/DDBJ databases">
        <title>Multidrug resistance Raoultella ornithinolytica Strain MQB_Silv_108.</title>
        <authorList>
            <person name="Quintela-Baluja M."/>
        </authorList>
    </citation>
    <scope>NUCLEOTIDE SEQUENCE</scope>
    <source>
        <strain evidence="2">MQB_Silv_108</strain>
    </source>
</reference>
<dbReference type="Proteomes" id="UP001064206">
    <property type="component" value="Chromosome"/>
</dbReference>
<dbReference type="Gene3D" id="2.60.40.1090">
    <property type="entry name" value="Fimbrial-type adhesion domain"/>
    <property type="match status" value="1"/>
</dbReference>
<protein>
    <submittedName>
        <fullName evidence="2">Fimbrial protein</fullName>
    </submittedName>
</protein>
<dbReference type="GO" id="GO:0009289">
    <property type="term" value="C:pilus"/>
    <property type="evidence" value="ECO:0007669"/>
    <property type="project" value="InterPro"/>
</dbReference>
<reference evidence="3 5" key="2">
    <citation type="submission" date="2024-02" db="EMBL/GenBank/DDBJ databases">
        <title>Tn5403 promotes plasmid rearrangements and degradation of the Klebsiella pneumoniae carbapenemase (KPC) transposon Tn4401.</title>
        <authorList>
            <person name="Sheppard A.E."/>
            <person name="Barry K.E."/>
            <person name="Parikh H.I."/>
            <person name="Vegesana K."/>
            <person name="Sebra R."/>
            <person name="George S."/>
            <person name="Sanderson N.D."/>
            <person name="Stoesser N."/>
            <person name="Eyre D.W."/>
            <person name="Crook D.W."/>
            <person name="Walker A.S."/>
            <person name="Mathers A.J."/>
        </authorList>
    </citation>
    <scope>NUCLEOTIDE SEQUENCE [LARGE SCALE GENOMIC DNA]</scope>
    <source>
        <strain evidence="3 5">CAV1921</strain>
    </source>
</reference>
<evidence type="ECO:0000259" key="1">
    <source>
        <dbReference type="Pfam" id="PF00419"/>
    </source>
</evidence>
<dbReference type="SUPFAM" id="SSF49401">
    <property type="entry name" value="Bacterial adhesins"/>
    <property type="match status" value="1"/>
</dbReference>